<dbReference type="SUPFAM" id="SSF54495">
    <property type="entry name" value="UBC-like"/>
    <property type="match status" value="1"/>
</dbReference>
<feature type="domain" description="EF-hand" evidence="6">
    <location>
        <begin position="234"/>
        <end position="269"/>
    </location>
</feature>
<evidence type="ECO:0000259" key="6">
    <source>
        <dbReference type="PROSITE" id="PS50222"/>
    </source>
</evidence>
<evidence type="ECO:0000256" key="4">
    <source>
        <dbReference type="SAM" id="MobiDB-lite"/>
    </source>
</evidence>
<dbReference type="Gene3D" id="1.10.238.10">
    <property type="entry name" value="EF-hand"/>
    <property type="match status" value="2"/>
</dbReference>
<dbReference type="InterPro" id="IPR050230">
    <property type="entry name" value="CALM/Myosin/TropC-like"/>
</dbReference>
<accession>A0ABR1GAL2</accession>
<dbReference type="Gene3D" id="3.10.110.10">
    <property type="entry name" value="Ubiquitin Conjugating Enzyme"/>
    <property type="match status" value="1"/>
</dbReference>
<dbReference type="PROSITE" id="PS00018">
    <property type="entry name" value="EF_HAND_1"/>
    <property type="match status" value="2"/>
</dbReference>
<dbReference type="Pfam" id="PF00179">
    <property type="entry name" value="UQ_con"/>
    <property type="match status" value="1"/>
</dbReference>
<evidence type="ECO:0000313" key="8">
    <source>
        <dbReference type="Proteomes" id="UP001363151"/>
    </source>
</evidence>
<evidence type="ECO:0000313" key="7">
    <source>
        <dbReference type="EMBL" id="KAK7250173.1"/>
    </source>
</evidence>
<dbReference type="Pfam" id="PF13833">
    <property type="entry name" value="EF-hand_8"/>
    <property type="match status" value="2"/>
</dbReference>
<dbReference type="PANTHER" id="PTHR23048">
    <property type="entry name" value="MYOSIN LIGHT CHAIN 1, 3"/>
    <property type="match status" value="1"/>
</dbReference>
<dbReference type="InterPro" id="IPR002048">
    <property type="entry name" value="EF_hand_dom"/>
</dbReference>
<dbReference type="InterPro" id="IPR000608">
    <property type="entry name" value="UBC"/>
</dbReference>
<dbReference type="Proteomes" id="UP001363151">
    <property type="component" value="Unassembled WGS sequence"/>
</dbReference>
<keyword evidence="3" id="KW-0106">Calcium</keyword>
<dbReference type="PROSITE" id="PS50127">
    <property type="entry name" value="UBC_2"/>
    <property type="match status" value="1"/>
</dbReference>
<dbReference type="CDD" id="cd00051">
    <property type="entry name" value="EFh"/>
    <property type="match status" value="2"/>
</dbReference>
<dbReference type="InterPro" id="IPR011992">
    <property type="entry name" value="EF-hand-dom_pair"/>
</dbReference>
<gene>
    <name evidence="7" type="ORF">SO694_00006557</name>
</gene>
<sequence length="645" mass="71794">MIQLEHWAPTPIVSRRDRHAAEVWNPHMVNRFPPKKPNEGSVVQAPWARCRDNVIHRRATRLGAVGARRVDPTYLPAHTVCAFSETELDALRAIGGSLAHGLVKKRDVKRLMAACFPNENVAAAKARHCGRDLHVSKHRHGTFPGVCAWIATSRLSVNRAAKHPHNNLKIPLPPCCANPACRICVMSLSPQQLNDMSPEVRQMYTMWRSLVDHGGEGVTFNGVEECLAKHGVPLPTDEVAEVFERYDADGSNHLDFDEFMGLLDDLRVGDKIVRKRVTAYSLPPEIAKDYTDEEVAQLAHSFGLYDDSGDGVMDMKELEAAMVSLGHSLEEHELKFMLSMIDTDRSFTVDFGEFAQLLKRMVDGRLQVDASLMHRSFVGSIGVERLKAEVDAMHHGGPDGSSDLPPGVAEITLHATKPDPTVQATFLGEALLGTPYEGFILRLQVQASPRYPLDAPRVAFSRRVVHANFDIAMAGNTQLPQLMATWDAAKDLRWLYGRIYELLRNPEPNLVPPEKRPEAALADSELDEDGTSQPPGYDMRTKRNSDRFAAELGLLFREKPRVYFAVARRNAKKYLEPDPHASRPTRLNTPDGTAAPLRRARGVGTMVASRLQSTAKHMLFDGLKDFEQFAEGDEADEFGGEESSW</sequence>
<feature type="domain" description="EF-hand" evidence="6">
    <location>
        <begin position="329"/>
        <end position="364"/>
    </location>
</feature>
<keyword evidence="2" id="KW-0677">Repeat</keyword>
<keyword evidence="8" id="KW-1185">Reference proteome</keyword>
<evidence type="ECO:0000256" key="1">
    <source>
        <dbReference type="ARBA" id="ARBA00020786"/>
    </source>
</evidence>
<feature type="domain" description="UBC core" evidence="5">
    <location>
        <begin position="381"/>
        <end position="550"/>
    </location>
</feature>
<evidence type="ECO:0000259" key="5">
    <source>
        <dbReference type="PROSITE" id="PS50127"/>
    </source>
</evidence>
<comment type="caution">
    <text evidence="7">The sequence shown here is derived from an EMBL/GenBank/DDBJ whole genome shotgun (WGS) entry which is preliminary data.</text>
</comment>
<reference evidence="7 8" key="1">
    <citation type="submission" date="2024-03" db="EMBL/GenBank/DDBJ databases">
        <title>Aureococcus anophagefferens CCMP1851 and Kratosvirus quantuckense: Draft genome of a second virus-susceptible host strain in the model system.</title>
        <authorList>
            <person name="Chase E."/>
            <person name="Truchon A.R."/>
            <person name="Schepens W."/>
            <person name="Wilhelm S.W."/>
        </authorList>
    </citation>
    <scope>NUCLEOTIDE SEQUENCE [LARGE SCALE GENOMIC DNA]</scope>
    <source>
        <strain evidence="7 8">CCMP1851</strain>
    </source>
</reference>
<name>A0ABR1GAL2_AURAN</name>
<proteinExistence type="predicted"/>
<dbReference type="PROSITE" id="PS50222">
    <property type="entry name" value="EF_HAND_2"/>
    <property type="match status" value="3"/>
</dbReference>
<dbReference type="PANTHER" id="PTHR23048:SF0">
    <property type="entry name" value="CALMODULIN LIKE 3"/>
    <property type="match status" value="1"/>
</dbReference>
<dbReference type="SMART" id="SM00054">
    <property type="entry name" value="EFh"/>
    <property type="match status" value="3"/>
</dbReference>
<protein>
    <recommendedName>
        <fullName evidence="1">Calmodulin</fullName>
    </recommendedName>
</protein>
<feature type="region of interest" description="Disordered" evidence="4">
    <location>
        <begin position="575"/>
        <end position="596"/>
    </location>
</feature>
<evidence type="ECO:0000256" key="3">
    <source>
        <dbReference type="ARBA" id="ARBA00022837"/>
    </source>
</evidence>
<dbReference type="InterPro" id="IPR016135">
    <property type="entry name" value="UBQ-conjugating_enzyme/RWD"/>
</dbReference>
<dbReference type="EMBL" id="JBBJCI010000038">
    <property type="protein sequence ID" value="KAK7250173.1"/>
    <property type="molecule type" value="Genomic_DNA"/>
</dbReference>
<feature type="region of interest" description="Disordered" evidence="4">
    <location>
        <begin position="506"/>
        <end position="543"/>
    </location>
</feature>
<feature type="domain" description="EF-hand" evidence="6">
    <location>
        <begin position="293"/>
        <end position="328"/>
    </location>
</feature>
<dbReference type="InterPro" id="IPR018247">
    <property type="entry name" value="EF_Hand_1_Ca_BS"/>
</dbReference>
<evidence type="ECO:0000256" key="2">
    <source>
        <dbReference type="ARBA" id="ARBA00022737"/>
    </source>
</evidence>
<organism evidence="7 8">
    <name type="scientific">Aureococcus anophagefferens</name>
    <name type="common">Harmful bloom alga</name>
    <dbReference type="NCBI Taxonomy" id="44056"/>
    <lineage>
        <taxon>Eukaryota</taxon>
        <taxon>Sar</taxon>
        <taxon>Stramenopiles</taxon>
        <taxon>Ochrophyta</taxon>
        <taxon>Pelagophyceae</taxon>
        <taxon>Pelagomonadales</taxon>
        <taxon>Pelagomonadaceae</taxon>
        <taxon>Aureococcus</taxon>
    </lineage>
</organism>
<dbReference type="SUPFAM" id="SSF47473">
    <property type="entry name" value="EF-hand"/>
    <property type="match status" value="1"/>
</dbReference>